<keyword evidence="1" id="KW-0677">Repeat</keyword>
<keyword evidence="4" id="KW-1185">Reference proteome</keyword>
<name>A0ABR0SR98_9HYPO</name>
<dbReference type="PANTHER" id="PTHR10039">
    <property type="entry name" value="AMELOGENIN"/>
    <property type="match status" value="1"/>
</dbReference>
<comment type="caution">
    <text evidence="3">The sequence shown here is derived from an EMBL/GenBank/DDBJ whole genome shotgun (WGS) entry which is preliminary data.</text>
</comment>
<sequence>MFLTPILKISPVMTIRNITNNQFGNNTTIYQGDIHNYVSHQIIDQCLADLRLTDPRDDKARIEQIKGGLLRDSYCWILEHTDFRTWLEDPQYWLLWIKGDPGKGKTMLLCGIIDEMKKLARYRLSYFFCQATEPRLRKATAVLRGLIFSLIVQQPSLISHVRERYNHAGKQLFEDENAWIALSKILIAILKDPELGDIICVIDALNECTEELP</sequence>
<dbReference type="Gene3D" id="3.40.50.300">
    <property type="entry name" value="P-loop containing nucleotide triphosphate hydrolases"/>
    <property type="match status" value="1"/>
</dbReference>
<proteinExistence type="predicted"/>
<organism evidence="3 4">
    <name type="scientific">Cladobotryum mycophilum</name>
    <dbReference type="NCBI Taxonomy" id="491253"/>
    <lineage>
        <taxon>Eukaryota</taxon>
        <taxon>Fungi</taxon>
        <taxon>Dikarya</taxon>
        <taxon>Ascomycota</taxon>
        <taxon>Pezizomycotina</taxon>
        <taxon>Sordariomycetes</taxon>
        <taxon>Hypocreomycetidae</taxon>
        <taxon>Hypocreales</taxon>
        <taxon>Hypocreaceae</taxon>
        <taxon>Cladobotryum</taxon>
    </lineage>
</organism>
<dbReference type="InterPro" id="IPR027417">
    <property type="entry name" value="P-loop_NTPase"/>
</dbReference>
<dbReference type="EMBL" id="JAVFKD010000005">
    <property type="protein sequence ID" value="KAK5994705.1"/>
    <property type="molecule type" value="Genomic_DNA"/>
</dbReference>
<feature type="domain" description="Nephrocystin 3-like N-terminal" evidence="2">
    <location>
        <begin position="74"/>
        <end position="210"/>
    </location>
</feature>
<evidence type="ECO:0000313" key="3">
    <source>
        <dbReference type="EMBL" id="KAK5994705.1"/>
    </source>
</evidence>
<gene>
    <name evidence="3" type="ORF">PT974_04692</name>
</gene>
<dbReference type="InterPro" id="IPR056884">
    <property type="entry name" value="NPHP3-like_N"/>
</dbReference>
<reference evidence="3 4" key="1">
    <citation type="submission" date="2024-01" db="EMBL/GenBank/DDBJ databases">
        <title>Complete genome of Cladobotryum mycophilum ATHUM6906.</title>
        <authorList>
            <person name="Christinaki A.C."/>
            <person name="Myridakis A.I."/>
            <person name="Kouvelis V.N."/>
        </authorList>
    </citation>
    <scope>NUCLEOTIDE SEQUENCE [LARGE SCALE GENOMIC DNA]</scope>
    <source>
        <strain evidence="3 4">ATHUM6906</strain>
    </source>
</reference>
<dbReference type="Pfam" id="PF24883">
    <property type="entry name" value="NPHP3_N"/>
    <property type="match status" value="1"/>
</dbReference>
<dbReference type="Proteomes" id="UP001338125">
    <property type="component" value="Unassembled WGS sequence"/>
</dbReference>
<protein>
    <submittedName>
        <fullName evidence="3">Vegetative incompatibility protein HET-E-1</fullName>
    </submittedName>
</protein>
<evidence type="ECO:0000259" key="2">
    <source>
        <dbReference type="Pfam" id="PF24883"/>
    </source>
</evidence>
<accession>A0ABR0SR98</accession>
<evidence type="ECO:0000313" key="4">
    <source>
        <dbReference type="Proteomes" id="UP001338125"/>
    </source>
</evidence>
<dbReference type="PANTHER" id="PTHR10039:SF14">
    <property type="entry name" value="NACHT DOMAIN-CONTAINING PROTEIN"/>
    <property type="match status" value="1"/>
</dbReference>
<evidence type="ECO:0000256" key="1">
    <source>
        <dbReference type="ARBA" id="ARBA00022737"/>
    </source>
</evidence>